<dbReference type="STRING" id="1658174.A0A1J9Q560"/>
<dbReference type="EMBL" id="LGTZ01000841">
    <property type="protein sequence ID" value="OJD23242.1"/>
    <property type="molecule type" value="Genomic_DNA"/>
</dbReference>
<protein>
    <recommendedName>
        <fullName evidence="15">SP-RING-type domain-containing protein</fullName>
    </recommendedName>
</protein>
<dbReference type="InterPro" id="IPR003034">
    <property type="entry name" value="SAP_dom"/>
</dbReference>
<evidence type="ECO:0000259" key="10">
    <source>
        <dbReference type="PROSITE" id="PS50800"/>
    </source>
</evidence>
<evidence type="ECO:0000256" key="8">
    <source>
        <dbReference type="PROSITE-ProRule" id="PRU00452"/>
    </source>
</evidence>
<dbReference type="GO" id="GO:0008270">
    <property type="term" value="F:zinc ion binding"/>
    <property type="evidence" value="ECO:0007669"/>
    <property type="project" value="UniProtKB-KW"/>
</dbReference>
<feature type="domain" description="SP-RING-type" evidence="11">
    <location>
        <begin position="308"/>
        <end position="393"/>
    </location>
</feature>
<keyword evidence="3" id="KW-0808">Transferase</keyword>
<dbReference type="PANTHER" id="PTHR10782:SF100">
    <property type="entry name" value="LIGASE SIZA, PUTATIVE (AFU_ORTHOLOGUE AFUA_6G05240)-RELATED"/>
    <property type="match status" value="1"/>
</dbReference>
<dbReference type="SMART" id="SM00513">
    <property type="entry name" value="SAP"/>
    <property type="match status" value="1"/>
</dbReference>
<comment type="similarity">
    <text evidence="2">Belongs to the PIAS family.</text>
</comment>
<dbReference type="GO" id="GO:0000785">
    <property type="term" value="C:chromatin"/>
    <property type="evidence" value="ECO:0007669"/>
    <property type="project" value="TreeGrafter"/>
</dbReference>
<evidence type="ECO:0000313" key="13">
    <source>
        <dbReference type="EMBL" id="OJD23242.1"/>
    </source>
</evidence>
<keyword evidence="14" id="KW-1185">Reference proteome</keyword>
<evidence type="ECO:0000259" key="11">
    <source>
        <dbReference type="PROSITE" id="PS51044"/>
    </source>
</evidence>
<feature type="compositionally biased region" description="Polar residues" evidence="9">
    <location>
        <begin position="521"/>
        <end position="540"/>
    </location>
</feature>
<evidence type="ECO:0000256" key="9">
    <source>
        <dbReference type="SAM" id="MobiDB-lite"/>
    </source>
</evidence>
<organism evidence="13 14">
    <name type="scientific">Blastomyces percursus</name>
    <dbReference type="NCBI Taxonomy" id="1658174"/>
    <lineage>
        <taxon>Eukaryota</taxon>
        <taxon>Fungi</taxon>
        <taxon>Dikarya</taxon>
        <taxon>Ascomycota</taxon>
        <taxon>Pezizomycotina</taxon>
        <taxon>Eurotiomycetes</taxon>
        <taxon>Eurotiomycetidae</taxon>
        <taxon>Onygenales</taxon>
        <taxon>Ajellomycetaceae</taxon>
        <taxon>Blastomyces</taxon>
    </lineage>
</organism>
<dbReference type="OrthoDB" id="28127at2759"/>
<proteinExistence type="inferred from homology"/>
<reference evidence="13 14" key="1">
    <citation type="submission" date="2015-08" db="EMBL/GenBank/DDBJ databases">
        <title>Emmonsia species relationships and genome sequence.</title>
        <authorList>
            <person name="Cuomo C.A."/>
            <person name="Schwartz I.S."/>
            <person name="Kenyon C."/>
            <person name="De Hoog G.S."/>
            <person name="Govender N.P."/>
            <person name="Botha A."/>
            <person name="Moreno L."/>
            <person name="De Vries M."/>
            <person name="Munoz J.F."/>
            <person name="Stielow J.B."/>
        </authorList>
    </citation>
    <scope>NUCLEOTIDE SEQUENCE [LARGE SCALE GENOMIC DNA]</scope>
    <source>
        <strain evidence="13 14">EI222</strain>
    </source>
</reference>
<feature type="region of interest" description="Disordered" evidence="9">
    <location>
        <begin position="388"/>
        <end position="427"/>
    </location>
</feature>
<evidence type="ECO:0000313" key="14">
    <source>
        <dbReference type="Proteomes" id="UP000242791"/>
    </source>
</evidence>
<evidence type="ECO:0000259" key="12">
    <source>
        <dbReference type="PROSITE" id="PS51466"/>
    </source>
</evidence>
<keyword evidence="4" id="KW-0479">Metal-binding</keyword>
<dbReference type="InterPro" id="IPR031141">
    <property type="entry name" value="SIZ1/2_SP-RING"/>
</dbReference>
<dbReference type="VEuPathDB" id="FungiDB:ACJ73_05402"/>
<evidence type="ECO:0000256" key="5">
    <source>
        <dbReference type="ARBA" id="ARBA00022771"/>
    </source>
</evidence>
<dbReference type="UniPathway" id="UPA00886"/>
<dbReference type="Pfam" id="PF02891">
    <property type="entry name" value="zf-MIZ"/>
    <property type="match status" value="1"/>
</dbReference>
<dbReference type="InterPro" id="IPR004181">
    <property type="entry name" value="Znf_MIZ"/>
</dbReference>
<dbReference type="PROSITE" id="PS51044">
    <property type="entry name" value="ZF_SP_RING"/>
    <property type="match status" value="1"/>
</dbReference>
<feature type="region of interest" description="Disordered" evidence="9">
    <location>
        <begin position="440"/>
        <end position="548"/>
    </location>
</feature>
<evidence type="ECO:0008006" key="15">
    <source>
        <dbReference type="Google" id="ProtNLM"/>
    </source>
</evidence>
<comment type="caution">
    <text evidence="13">The sequence shown here is derived from an EMBL/GenBank/DDBJ whole genome shotgun (WGS) entry which is preliminary data.</text>
</comment>
<dbReference type="Proteomes" id="UP000242791">
    <property type="component" value="Unassembled WGS sequence"/>
</dbReference>
<dbReference type="PANTHER" id="PTHR10782">
    <property type="entry name" value="ZINC FINGER MIZ DOMAIN-CONTAINING PROTEIN"/>
    <property type="match status" value="1"/>
</dbReference>
<accession>A0A1J9Q560</accession>
<dbReference type="InterPro" id="IPR038654">
    <property type="entry name" value="PINIT_sf"/>
</dbReference>
<sequence>MASTGQDMADLQRAIALVKSLLNSQLKDILRYEGLAVSGVKAVLQERIIGQLGQFIRSGQTDRYNLLKAFIYATARHQVPSTPTQSSATYQQPQSAPSTYAQQPVSTFSLAMTPSHSFPDGRLRFKDSPFYSILEPLTPVVECKVRESTRDSVNLKVVLSAMNAGRLQSDPSWRVMVYCAADSGLTQYTKSDIAFPHQVELKANLDDVKANLRGLKNKPGSTRPADITSFIRKKAGYANHVVMTYALTQKESHKQLPFRPGYPNLAPPSIWFIYLVRKRSVEELVNRLRDRKTISAEQVIREMKSKAEDADIVATSVVMSLKCPLSTLRIAVPCRSTICLHNQCFDATSFLQLQEQAPTWTCPVCNKATNFEALQIDQYVDNILRSTPPSIDQVTVDPDGKWHISKDDDNPRPGGDPSPATDGRDDNLIEIQDSRVVSLKQEPSTAMSLHHTPPAQAGEPSSTQSASWPTPNNKRPASQVIDLTISDDEDEEPPRPGKRTHLQPSPSQYSSNRYSDFASRANVNNGSFGLSSQSESNSPAANPFYYDA</sequence>
<dbReference type="Gene3D" id="2.60.120.780">
    <property type="entry name" value="PINIT domain"/>
    <property type="match status" value="1"/>
</dbReference>
<evidence type="ECO:0000256" key="7">
    <source>
        <dbReference type="ARBA" id="ARBA00022833"/>
    </source>
</evidence>
<feature type="compositionally biased region" description="Basic and acidic residues" evidence="9">
    <location>
        <begin position="398"/>
        <end position="411"/>
    </location>
</feature>
<dbReference type="Pfam" id="PF14324">
    <property type="entry name" value="PINIT"/>
    <property type="match status" value="1"/>
</dbReference>
<evidence type="ECO:0000256" key="4">
    <source>
        <dbReference type="ARBA" id="ARBA00022723"/>
    </source>
</evidence>
<feature type="domain" description="SAP" evidence="10">
    <location>
        <begin position="18"/>
        <end position="52"/>
    </location>
</feature>
<feature type="compositionally biased region" description="Polar residues" evidence="9">
    <location>
        <begin position="459"/>
        <end position="476"/>
    </location>
</feature>
<dbReference type="PROSITE" id="PS51466">
    <property type="entry name" value="PINIT"/>
    <property type="match status" value="1"/>
</dbReference>
<keyword evidence="6" id="KW-0833">Ubl conjugation pathway</keyword>
<dbReference type="CDD" id="cd16792">
    <property type="entry name" value="SP-RING_Siz-like"/>
    <property type="match status" value="1"/>
</dbReference>
<evidence type="ECO:0000256" key="6">
    <source>
        <dbReference type="ARBA" id="ARBA00022786"/>
    </source>
</evidence>
<evidence type="ECO:0000256" key="3">
    <source>
        <dbReference type="ARBA" id="ARBA00022679"/>
    </source>
</evidence>
<dbReference type="AlphaFoldDB" id="A0A1J9Q560"/>
<dbReference type="GO" id="GO:0016925">
    <property type="term" value="P:protein sumoylation"/>
    <property type="evidence" value="ECO:0007669"/>
    <property type="project" value="UniProtKB-UniPathway"/>
</dbReference>
<dbReference type="InterPro" id="IPR023321">
    <property type="entry name" value="PINIT"/>
</dbReference>
<keyword evidence="5 8" id="KW-0863">Zinc-finger</keyword>
<dbReference type="Gene3D" id="3.30.40.10">
    <property type="entry name" value="Zinc/RING finger domain, C3HC4 (zinc finger)"/>
    <property type="match status" value="1"/>
</dbReference>
<evidence type="ECO:0000256" key="2">
    <source>
        <dbReference type="ARBA" id="ARBA00005383"/>
    </source>
</evidence>
<gene>
    <name evidence="13" type="ORF">ACJ73_05402</name>
</gene>
<dbReference type="InterPro" id="IPR013083">
    <property type="entry name" value="Znf_RING/FYVE/PHD"/>
</dbReference>
<feature type="compositionally biased region" description="Polar residues" evidence="9">
    <location>
        <begin position="502"/>
        <end position="514"/>
    </location>
</feature>
<evidence type="ECO:0000256" key="1">
    <source>
        <dbReference type="ARBA" id="ARBA00004718"/>
    </source>
</evidence>
<dbReference type="Pfam" id="PF02037">
    <property type="entry name" value="SAP"/>
    <property type="match status" value="1"/>
</dbReference>
<name>A0A1J9Q560_9EURO</name>
<feature type="domain" description="PINIT" evidence="12">
    <location>
        <begin position="110"/>
        <end position="279"/>
    </location>
</feature>
<dbReference type="PROSITE" id="PS50800">
    <property type="entry name" value="SAP"/>
    <property type="match status" value="1"/>
</dbReference>
<keyword evidence="7" id="KW-0862">Zinc</keyword>
<comment type="pathway">
    <text evidence="1">Protein modification; protein sumoylation.</text>
</comment>
<dbReference type="GO" id="GO:0061665">
    <property type="term" value="F:SUMO ligase activity"/>
    <property type="evidence" value="ECO:0007669"/>
    <property type="project" value="TreeGrafter"/>
</dbReference>